<keyword evidence="4 10" id="KW-0336">GPI-anchor</keyword>
<dbReference type="Gene3D" id="3.20.20.80">
    <property type="entry name" value="Glycosidases"/>
    <property type="match status" value="1"/>
</dbReference>
<dbReference type="GO" id="GO:0031505">
    <property type="term" value="P:fungal-type cell wall organization"/>
    <property type="evidence" value="ECO:0007669"/>
    <property type="project" value="UniProtKB-ARBA"/>
</dbReference>
<dbReference type="EMBL" id="NDIQ01000001">
    <property type="protein sequence ID" value="PRT53659.1"/>
    <property type="molecule type" value="Genomic_DNA"/>
</dbReference>
<keyword evidence="10" id="KW-0808">Transferase</keyword>
<evidence type="ECO:0000256" key="11">
    <source>
        <dbReference type="SAM" id="MobiDB-lite"/>
    </source>
</evidence>
<proteinExistence type="inferred from homology"/>
<reference evidence="13 14" key="1">
    <citation type="submission" date="2017-04" db="EMBL/GenBank/DDBJ databases">
        <title>Genome sequencing of [Candida] sorbophila.</title>
        <authorList>
            <person name="Ahn J.O."/>
        </authorList>
    </citation>
    <scope>NUCLEOTIDE SEQUENCE [LARGE SCALE GENOMIC DNA]</scope>
    <source>
        <strain evidence="13 14">DS02</strain>
    </source>
</reference>
<comment type="caution">
    <text evidence="13">The sequence shown here is derived from an EMBL/GenBank/DDBJ whole genome shotgun (WGS) entry which is preliminary data.</text>
</comment>
<evidence type="ECO:0000256" key="5">
    <source>
        <dbReference type="ARBA" id="ARBA00022729"/>
    </source>
</evidence>
<dbReference type="InterPro" id="IPR012946">
    <property type="entry name" value="X8"/>
</dbReference>
<dbReference type="GO" id="GO:0071970">
    <property type="term" value="P:fungal-type cell wall (1-&gt;3)-beta-D-glucan biosynthetic process"/>
    <property type="evidence" value="ECO:0007669"/>
    <property type="project" value="TreeGrafter"/>
</dbReference>
<dbReference type="Gene3D" id="1.20.58.1040">
    <property type="match status" value="1"/>
</dbReference>
<name>A0A2T0FFC4_9ASCO</name>
<dbReference type="SMART" id="SM00768">
    <property type="entry name" value="X8"/>
    <property type="match status" value="1"/>
</dbReference>
<accession>A0A2T0FFC4</accession>
<dbReference type="SUPFAM" id="SSF51445">
    <property type="entry name" value="(Trans)glycosidases"/>
    <property type="match status" value="1"/>
</dbReference>
<dbReference type="GO" id="GO:0098552">
    <property type="term" value="C:side of membrane"/>
    <property type="evidence" value="ECO:0007669"/>
    <property type="project" value="UniProtKB-KW"/>
</dbReference>
<dbReference type="PANTHER" id="PTHR31468:SF2">
    <property type="entry name" value="1,3-BETA-GLUCANOSYLTRANSFERASE GAS1"/>
    <property type="match status" value="1"/>
</dbReference>
<keyword evidence="6 10" id="KW-0472">Membrane</keyword>
<dbReference type="InterPro" id="IPR017853">
    <property type="entry name" value="GH"/>
</dbReference>
<dbReference type="FunFam" id="3.20.20.80:FF:000038">
    <property type="entry name" value="1,3-beta-glucanosyltransferase"/>
    <property type="match status" value="1"/>
</dbReference>
<comment type="similarity">
    <text evidence="3 10">Belongs to the glycosyl hydrolase 72 family.</text>
</comment>
<evidence type="ECO:0000256" key="9">
    <source>
        <dbReference type="ARBA" id="ARBA00023288"/>
    </source>
</evidence>
<sequence>MKFSTAIGTLTTAALMALARASDLPSIEVVGNKFFYSNNGSQFYIKGVAYQSNSLVNVTSSQTFSDPLADGDACKRDIPYLLELSTNVVRVYAINTSLDHSSCMQQFSDAGIYVIADLSEPGLSINRDAPSWDVSLYTRYTEAVDALANYSNVLGFFAGNEVVNAVNNTDAAPFVKAAIRDTKAYIKSKNYRNIPVGYAATDDAGPRVPEAEYFACGDESERADFFGLNIYEWCGDSSYEQSGYAARTKDYSNLGIPLFFSEYGCNAVQPRKFTEVKALYGPNMTDVWSGGIVYMYFQEVNDYGLVTIGSDDKVTTLVDFGYLSSELASISPTSASSSSITATSSVDCPASTLTNWNAATVLPPSPNADVCSCLDSGAACAIKNSVSDEDYEDIFGYICSASPAACAGIAKNGSTGVYGSFAGCNPKEQLNWVMNAYYSANGKAASACDFSGSGTVVSPSTNSACKAVFSQAGSSATGSLTNGAAIGDIVTAAAGSGSGSGANNVQATGSGSGSGSGSGKSSGKSGSSSGSASGSSSASSSSSKKNAAVSNKMPVAAGLLAAAGAIVMAGVF</sequence>
<evidence type="ECO:0000256" key="2">
    <source>
        <dbReference type="ARBA" id="ARBA00004589"/>
    </source>
</evidence>
<evidence type="ECO:0000256" key="7">
    <source>
        <dbReference type="ARBA" id="ARBA00023157"/>
    </source>
</evidence>
<dbReference type="AlphaFoldDB" id="A0A2T0FFC4"/>
<dbReference type="GO" id="GO:0042124">
    <property type="term" value="F:1,3-beta-glucanosyltransferase activity"/>
    <property type="evidence" value="ECO:0007669"/>
    <property type="project" value="TreeGrafter"/>
</dbReference>
<evidence type="ECO:0000256" key="8">
    <source>
        <dbReference type="ARBA" id="ARBA00023180"/>
    </source>
</evidence>
<gene>
    <name evidence="13" type="ORF">B9G98_01279</name>
</gene>
<dbReference type="Pfam" id="PF07983">
    <property type="entry name" value="X8"/>
    <property type="match status" value="1"/>
</dbReference>
<evidence type="ECO:0000256" key="3">
    <source>
        <dbReference type="ARBA" id="ARBA00007528"/>
    </source>
</evidence>
<dbReference type="OrthoDB" id="421038at2759"/>
<feature type="signal peptide" evidence="10">
    <location>
        <begin position="1"/>
        <end position="21"/>
    </location>
</feature>
<feature type="chain" id="PRO_5015375828" description="1,3-beta-glucanosyltransferase" evidence="10">
    <location>
        <begin position="22"/>
        <end position="572"/>
    </location>
</feature>
<organism evidence="13 14">
    <name type="scientific">Wickerhamiella sorbophila</name>
    <dbReference type="NCBI Taxonomy" id="45607"/>
    <lineage>
        <taxon>Eukaryota</taxon>
        <taxon>Fungi</taxon>
        <taxon>Dikarya</taxon>
        <taxon>Ascomycota</taxon>
        <taxon>Saccharomycotina</taxon>
        <taxon>Dipodascomycetes</taxon>
        <taxon>Dipodascales</taxon>
        <taxon>Trichomonascaceae</taxon>
        <taxon>Wickerhamiella</taxon>
    </lineage>
</organism>
<evidence type="ECO:0000256" key="10">
    <source>
        <dbReference type="RuleBase" id="RU361209"/>
    </source>
</evidence>
<evidence type="ECO:0000256" key="1">
    <source>
        <dbReference type="ARBA" id="ARBA00004196"/>
    </source>
</evidence>
<keyword evidence="8" id="KW-0325">Glycoprotein</keyword>
<dbReference type="STRING" id="45607.A0A2T0FFC4"/>
<evidence type="ECO:0000313" key="14">
    <source>
        <dbReference type="Proteomes" id="UP000238350"/>
    </source>
</evidence>
<comment type="function">
    <text evidence="10">Splits internally a 1,3-beta-glucan molecule and transfers the newly generated reducing end (the donor) to the non-reducing end of another 1,3-beta-glucan molecule (the acceptor) forming a 1,3-beta linkage, resulting in the elongation of 1,3-beta-glucan chains in the cell wall.</text>
</comment>
<keyword evidence="14" id="KW-1185">Reference proteome</keyword>
<dbReference type="Pfam" id="PF03198">
    <property type="entry name" value="Glyco_hydro_72"/>
    <property type="match status" value="1"/>
</dbReference>
<dbReference type="RefSeq" id="XP_024663605.1">
    <property type="nucleotide sequence ID" value="XM_024807837.1"/>
</dbReference>
<feature type="compositionally biased region" description="Low complexity" evidence="11">
    <location>
        <begin position="521"/>
        <end position="545"/>
    </location>
</feature>
<evidence type="ECO:0000313" key="13">
    <source>
        <dbReference type="EMBL" id="PRT53659.1"/>
    </source>
</evidence>
<keyword evidence="7" id="KW-1015">Disulfide bond</keyword>
<feature type="domain" description="X8" evidence="12">
    <location>
        <begin position="378"/>
        <end position="467"/>
    </location>
</feature>
<dbReference type="InterPro" id="IPR004886">
    <property type="entry name" value="Glucanosyltransferase"/>
</dbReference>
<dbReference type="Proteomes" id="UP000238350">
    <property type="component" value="Unassembled WGS sequence"/>
</dbReference>
<evidence type="ECO:0000259" key="12">
    <source>
        <dbReference type="SMART" id="SM00768"/>
    </source>
</evidence>
<feature type="compositionally biased region" description="Gly residues" evidence="11">
    <location>
        <begin position="510"/>
        <end position="520"/>
    </location>
</feature>
<keyword evidence="5 10" id="KW-0732">Signal</keyword>
<dbReference type="GeneID" id="36515028"/>
<dbReference type="PANTHER" id="PTHR31468">
    <property type="entry name" value="1,3-BETA-GLUCANOSYLTRANSFERASE GAS1"/>
    <property type="match status" value="1"/>
</dbReference>
<dbReference type="GO" id="GO:0005886">
    <property type="term" value="C:plasma membrane"/>
    <property type="evidence" value="ECO:0007669"/>
    <property type="project" value="UniProtKB-SubCell"/>
</dbReference>
<comment type="subcellular location">
    <subcellularLocation>
        <location evidence="1">Cell envelope</location>
    </subcellularLocation>
    <subcellularLocation>
        <location evidence="10">Cell membrane</location>
        <topology evidence="10">Lipid-anchor</topology>
        <topology evidence="10">GPI-anchor</topology>
    </subcellularLocation>
    <subcellularLocation>
        <location evidence="2">Membrane</location>
        <topology evidence="2">Lipid-anchor</topology>
        <topology evidence="2">GPI-anchor</topology>
    </subcellularLocation>
</comment>
<evidence type="ECO:0000256" key="4">
    <source>
        <dbReference type="ARBA" id="ARBA00022622"/>
    </source>
</evidence>
<dbReference type="EC" id="2.4.1.-" evidence="10"/>
<protein>
    <recommendedName>
        <fullName evidence="10">1,3-beta-glucanosyltransferase</fullName>
        <ecNumber evidence="10">2.4.1.-</ecNumber>
    </recommendedName>
</protein>
<evidence type="ECO:0000256" key="6">
    <source>
        <dbReference type="ARBA" id="ARBA00023136"/>
    </source>
</evidence>
<keyword evidence="9 10" id="KW-0449">Lipoprotein</keyword>
<feature type="region of interest" description="Disordered" evidence="11">
    <location>
        <begin position="501"/>
        <end position="547"/>
    </location>
</feature>